<keyword evidence="3" id="KW-1185">Reference proteome</keyword>
<reference evidence="2" key="2">
    <citation type="submission" date="2020-11" db="EMBL/GenBank/DDBJ databases">
        <authorList>
            <person name="McCartney M.A."/>
            <person name="Auch B."/>
            <person name="Kono T."/>
            <person name="Mallez S."/>
            <person name="Becker A."/>
            <person name="Gohl D.M."/>
            <person name="Silverstein K.A.T."/>
            <person name="Koren S."/>
            <person name="Bechman K.B."/>
            <person name="Herman A."/>
            <person name="Abrahante J.E."/>
            <person name="Garbe J."/>
        </authorList>
    </citation>
    <scope>NUCLEOTIDE SEQUENCE</scope>
    <source>
        <strain evidence="2">Duluth1</strain>
        <tissue evidence="2">Whole animal</tissue>
    </source>
</reference>
<evidence type="ECO:0000256" key="1">
    <source>
        <dbReference type="SAM" id="MobiDB-lite"/>
    </source>
</evidence>
<gene>
    <name evidence="2" type="ORF">DPMN_044943</name>
</gene>
<dbReference type="AlphaFoldDB" id="A0A9D4HWW3"/>
<feature type="region of interest" description="Disordered" evidence="1">
    <location>
        <begin position="1"/>
        <end position="38"/>
    </location>
</feature>
<protein>
    <submittedName>
        <fullName evidence="2">Uncharacterized protein</fullName>
    </submittedName>
</protein>
<dbReference type="EMBL" id="JAIWYP010000011">
    <property type="protein sequence ID" value="KAH3738310.1"/>
    <property type="molecule type" value="Genomic_DNA"/>
</dbReference>
<evidence type="ECO:0000313" key="2">
    <source>
        <dbReference type="EMBL" id="KAH3738310.1"/>
    </source>
</evidence>
<name>A0A9D4HWW3_DREPO</name>
<dbReference type="Proteomes" id="UP000828390">
    <property type="component" value="Unassembled WGS sequence"/>
</dbReference>
<accession>A0A9D4HWW3</accession>
<proteinExistence type="predicted"/>
<reference evidence="2" key="1">
    <citation type="journal article" date="2019" name="bioRxiv">
        <title>The Genome of the Zebra Mussel, Dreissena polymorpha: A Resource for Invasive Species Research.</title>
        <authorList>
            <person name="McCartney M.A."/>
            <person name="Auch B."/>
            <person name="Kono T."/>
            <person name="Mallez S."/>
            <person name="Zhang Y."/>
            <person name="Obille A."/>
            <person name="Becker A."/>
            <person name="Abrahante J.E."/>
            <person name="Garbe J."/>
            <person name="Badalamenti J.P."/>
            <person name="Herman A."/>
            <person name="Mangelson H."/>
            <person name="Liachko I."/>
            <person name="Sullivan S."/>
            <person name="Sone E.D."/>
            <person name="Koren S."/>
            <person name="Silverstein K.A.T."/>
            <person name="Beckman K.B."/>
            <person name="Gohl D.M."/>
        </authorList>
    </citation>
    <scope>NUCLEOTIDE SEQUENCE</scope>
    <source>
        <strain evidence="2">Duluth1</strain>
        <tissue evidence="2">Whole animal</tissue>
    </source>
</reference>
<evidence type="ECO:0000313" key="3">
    <source>
        <dbReference type="Proteomes" id="UP000828390"/>
    </source>
</evidence>
<comment type="caution">
    <text evidence="2">The sequence shown here is derived from an EMBL/GenBank/DDBJ whole genome shotgun (WGS) entry which is preliminary data.</text>
</comment>
<organism evidence="2 3">
    <name type="scientific">Dreissena polymorpha</name>
    <name type="common">Zebra mussel</name>
    <name type="synonym">Mytilus polymorpha</name>
    <dbReference type="NCBI Taxonomy" id="45954"/>
    <lineage>
        <taxon>Eukaryota</taxon>
        <taxon>Metazoa</taxon>
        <taxon>Spiralia</taxon>
        <taxon>Lophotrochozoa</taxon>
        <taxon>Mollusca</taxon>
        <taxon>Bivalvia</taxon>
        <taxon>Autobranchia</taxon>
        <taxon>Heteroconchia</taxon>
        <taxon>Euheterodonta</taxon>
        <taxon>Imparidentia</taxon>
        <taxon>Neoheterodontei</taxon>
        <taxon>Myida</taxon>
        <taxon>Dreissenoidea</taxon>
        <taxon>Dreissenidae</taxon>
        <taxon>Dreissena</taxon>
    </lineage>
</organism>
<sequence>MDSRDEGRDRIVGEDRADFVNGHTERPRGSGHEGRPSGLREELFDVFGLFRSYFDSP</sequence>